<dbReference type="CDD" id="cd00063">
    <property type="entry name" value="FN3"/>
    <property type="match status" value="1"/>
</dbReference>
<feature type="signal peptide" evidence="2">
    <location>
        <begin position="1"/>
        <end position="18"/>
    </location>
</feature>
<keyword evidence="1" id="KW-0472">Membrane</keyword>
<feature type="transmembrane region" description="Helical" evidence="1">
    <location>
        <begin position="525"/>
        <end position="550"/>
    </location>
</feature>
<evidence type="ECO:0000313" key="5">
    <source>
        <dbReference type="Proteomes" id="UP001174909"/>
    </source>
</evidence>
<keyword evidence="2" id="KW-0732">Signal</keyword>
<dbReference type="SUPFAM" id="SSF49265">
    <property type="entry name" value="Fibronectin type III"/>
    <property type="match status" value="1"/>
</dbReference>
<dbReference type="Gene3D" id="2.60.40.10">
    <property type="entry name" value="Immunoglobulins"/>
    <property type="match status" value="1"/>
</dbReference>
<accession>A0AA35RXT4</accession>
<dbReference type="EMBL" id="CASHTH010001775">
    <property type="protein sequence ID" value="CAI8019755.1"/>
    <property type="molecule type" value="Genomic_DNA"/>
</dbReference>
<dbReference type="AlphaFoldDB" id="A0AA35RXT4"/>
<reference evidence="4" key="1">
    <citation type="submission" date="2023-03" db="EMBL/GenBank/DDBJ databases">
        <authorList>
            <person name="Steffen K."/>
            <person name="Cardenas P."/>
        </authorList>
    </citation>
    <scope>NUCLEOTIDE SEQUENCE</scope>
</reference>
<keyword evidence="1" id="KW-0812">Transmembrane</keyword>
<dbReference type="Proteomes" id="UP001174909">
    <property type="component" value="Unassembled WGS sequence"/>
</dbReference>
<evidence type="ECO:0000256" key="2">
    <source>
        <dbReference type="SAM" id="SignalP"/>
    </source>
</evidence>
<dbReference type="SUPFAM" id="SSF48726">
    <property type="entry name" value="Immunoglobulin"/>
    <property type="match status" value="1"/>
</dbReference>
<dbReference type="PROSITE" id="PS50835">
    <property type="entry name" value="IG_LIKE"/>
    <property type="match status" value="1"/>
</dbReference>
<dbReference type="InterPro" id="IPR036179">
    <property type="entry name" value="Ig-like_dom_sf"/>
</dbReference>
<sequence length="608" mass="66104">MSLESVLVTLLLVLSCQALPLFEHEGFDLSNNSYIYSNDIRDGDSALNCVTDSDNCCNNPDIGGWRDVSGRPVYQGADGATCLYVTRGDGVISLHRNRNCTGHTSGLWRCDIPDSSGEIQSLYAYISNRRRYYGQLVLLSMNFTLHTELRASVPEFTISCRTHGGPATTVHWTVNGVPVQEDRYHETSQLILDTSLNSVYDNRLRVRGRRNGTYNCTISNNIRDYIPEAPISKVSGSKRIAGIYSYFITSLAHTSLKLMIIRGILFNPSFVHSFFFPVYEHLFNCGLPGDPVTGYVIYYQPKGGPVNSHRVFAFEHLLDGLQRGVTYYISIVALSPNLPSPLVGPITVIPDPPPLHYPHNYTIVAAITSSAANISVTNTATSATTTSPFTTSRALTSSVTALTTTMAGRETTTTTYITECSTNSQVPITTTTVITMVFTGTGITPTTTPTSDMVIASPVTQMSTFAKDMEARTKTITLTTTVTSTPVSEMCACKNVDKESFTSTSVSEMCKDGYKEPPFTKSTAVIAGGVGGGIILCQILVCLPIAIFCICNRSAYSKKVETHSNTAYGMVPARRREEPVYDVINQPLSQSAVKLPLSPNVAIASTAI</sequence>
<organism evidence="4 5">
    <name type="scientific">Geodia barretti</name>
    <name type="common">Barrett's horny sponge</name>
    <dbReference type="NCBI Taxonomy" id="519541"/>
    <lineage>
        <taxon>Eukaryota</taxon>
        <taxon>Metazoa</taxon>
        <taxon>Porifera</taxon>
        <taxon>Demospongiae</taxon>
        <taxon>Heteroscleromorpha</taxon>
        <taxon>Tetractinellida</taxon>
        <taxon>Astrophorina</taxon>
        <taxon>Geodiidae</taxon>
        <taxon>Geodia</taxon>
    </lineage>
</organism>
<evidence type="ECO:0000256" key="1">
    <source>
        <dbReference type="SAM" id="Phobius"/>
    </source>
</evidence>
<dbReference type="InterPro" id="IPR003961">
    <property type="entry name" value="FN3_dom"/>
</dbReference>
<proteinExistence type="predicted"/>
<dbReference type="CDD" id="cd00096">
    <property type="entry name" value="Ig"/>
    <property type="match status" value="1"/>
</dbReference>
<feature type="domain" description="Ig-like" evidence="3">
    <location>
        <begin position="152"/>
        <end position="232"/>
    </location>
</feature>
<evidence type="ECO:0000313" key="4">
    <source>
        <dbReference type="EMBL" id="CAI8019755.1"/>
    </source>
</evidence>
<evidence type="ECO:0000259" key="3">
    <source>
        <dbReference type="PROSITE" id="PS50835"/>
    </source>
</evidence>
<comment type="caution">
    <text evidence="4">The sequence shown here is derived from an EMBL/GenBank/DDBJ whole genome shotgun (WGS) entry which is preliminary data.</text>
</comment>
<dbReference type="InterPro" id="IPR007110">
    <property type="entry name" value="Ig-like_dom"/>
</dbReference>
<keyword evidence="1" id="KW-1133">Transmembrane helix</keyword>
<dbReference type="InterPro" id="IPR013783">
    <property type="entry name" value="Ig-like_fold"/>
</dbReference>
<dbReference type="InterPro" id="IPR036116">
    <property type="entry name" value="FN3_sf"/>
</dbReference>
<gene>
    <name evidence="4" type="ORF">GBAR_LOCUS11852</name>
</gene>
<keyword evidence="5" id="KW-1185">Reference proteome</keyword>
<protein>
    <recommendedName>
        <fullName evidence="3">Ig-like domain-containing protein</fullName>
    </recommendedName>
</protein>
<feature type="chain" id="PRO_5041255723" description="Ig-like domain-containing protein" evidence="2">
    <location>
        <begin position="19"/>
        <end position="608"/>
    </location>
</feature>
<name>A0AA35RXT4_GEOBA</name>